<sequence>MFSTVFASEILAEEPGIRNSNRFPVKAKGLVRLRSVLSFANLGRTSTPRSILTLSGATYSLSEAIASKMAERSSPTNTLTMAGGASPAPRRCSLPALAIHIRSRS</sequence>
<accession>J9GM32</accession>
<organism evidence="1">
    <name type="scientific">gut metagenome</name>
    <dbReference type="NCBI Taxonomy" id="749906"/>
    <lineage>
        <taxon>unclassified sequences</taxon>
        <taxon>metagenomes</taxon>
        <taxon>organismal metagenomes</taxon>
    </lineage>
</organism>
<proteinExistence type="predicted"/>
<reference evidence="1" key="1">
    <citation type="journal article" date="2012" name="PLoS ONE">
        <title>Gene sets for utilization of primary and secondary nutrition supplies in the distal gut of endangered iberian lynx.</title>
        <authorList>
            <person name="Alcaide M."/>
            <person name="Messina E."/>
            <person name="Richter M."/>
            <person name="Bargiela R."/>
            <person name="Peplies J."/>
            <person name="Huws S.A."/>
            <person name="Newbold C.J."/>
            <person name="Golyshin P.N."/>
            <person name="Simon M.A."/>
            <person name="Lopez G."/>
            <person name="Yakimov M.M."/>
            <person name="Ferrer M."/>
        </authorList>
    </citation>
    <scope>NUCLEOTIDE SEQUENCE</scope>
</reference>
<protein>
    <submittedName>
        <fullName evidence="1">Uncharacterized protein</fullName>
    </submittedName>
</protein>
<gene>
    <name evidence="1" type="ORF">EVA_08606</name>
</gene>
<name>J9GM32_9ZZZZ</name>
<evidence type="ECO:0000313" key="1">
    <source>
        <dbReference type="EMBL" id="EJX03288.1"/>
    </source>
</evidence>
<comment type="caution">
    <text evidence="1">The sequence shown here is derived from an EMBL/GenBank/DDBJ whole genome shotgun (WGS) entry which is preliminary data.</text>
</comment>
<dbReference type="AlphaFoldDB" id="J9GM32"/>
<dbReference type="EMBL" id="AMCI01002218">
    <property type="protein sequence ID" value="EJX03288.1"/>
    <property type="molecule type" value="Genomic_DNA"/>
</dbReference>